<protein>
    <submittedName>
        <fullName evidence="1">Uncharacterized protein</fullName>
    </submittedName>
</protein>
<dbReference type="AlphaFoldDB" id="A0A4R5W464"/>
<accession>A0A4R5W464</accession>
<dbReference type="EMBL" id="SMYL01000003">
    <property type="protein sequence ID" value="TDK66359.1"/>
    <property type="molecule type" value="Genomic_DNA"/>
</dbReference>
<evidence type="ECO:0000313" key="1">
    <source>
        <dbReference type="EMBL" id="TDK66359.1"/>
    </source>
</evidence>
<organism evidence="1 2">
    <name type="scientific">Sapientia aquatica</name>
    <dbReference type="NCBI Taxonomy" id="1549640"/>
    <lineage>
        <taxon>Bacteria</taxon>
        <taxon>Pseudomonadati</taxon>
        <taxon>Pseudomonadota</taxon>
        <taxon>Betaproteobacteria</taxon>
        <taxon>Burkholderiales</taxon>
        <taxon>Oxalobacteraceae</taxon>
        <taxon>Sapientia</taxon>
    </lineage>
</organism>
<reference evidence="1 2" key="1">
    <citation type="submission" date="2019-03" db="EMBL/GenBank/DDBJ databases">
        <title>Sapientia aquatica gen. nov., sp. nov., isolated from a crater lake.</title>
        <authorList>
            <person name="Felfoldi T."/>
            <person name="Szabo A."/>
            <person name="Toth E."/>
            <person name="Schumann P."/>
            <person name="Keki Z."/>
            <person name="Marialigeti K."/>
            <person name="Mathe I."/>
        </authorList>
    </citation>
    <scope>NUCLEOTIDE SEQUENCE [LARGE SCALE GENOMIC DNA]</scope>
    <source>
        <strain evidence="1 2">SA-152</strain>
    </source>
</reference>
<evidence type="ECO:0000313" key="2">
    <source>
        <dbReference type="Proteomes" id="UP000294829"/>
    </source>
</evidence>
<keyword evidence="2" id="KW-1185">Reference proteome</keyword>
<sequence length="308" mass="34617">MGSVAIRPNLIKCRYEITACWCGKNTELFDSKQQIYQEGYHPDSDPVSLSARYCSDHRPKYVGRKNINARYLSALNNNTDFEKELLRLELQCSSISEARAQSGDPDLDLFYLRIIAAKATFGDEESVLKNLARNLIDRRIDDTKKRIVMLSAKGKTQEEIASLVGMNSRQTVSKALASVPSEYRFDRPKKSDQTSKTTANQLSIEQVTNGLGELVVSALNDPNTYEVYLNCDGSLWVEMAKNESHKIGTIPSEQADKLVQCMARSQNIELSEKNPIVSGDLPINDARFTVMLPPVVKNPSFCIRKRRS</sequence>
<name>A0A4R5W464_9BURK</name>
<gene>
    <name evidence="1" type="ORF">E2I14_07735</name>
</gene>
<dbReference type="Gene3D" id="3.30.450.90">
    <property type="match status" value="1"/>
</dbReference>
<comment type="caution">
    <text evidence="1">The sequence shown here is derived from an EMBL/GenBank/DDBJ whole genome shotgun (WGS) entry which is preliminary data.</text>
</comment>
<dbReference type="OrthoDB" id="9810761at2"/>
<dbReference type="Proteomes" id="UP000294829">
    <property type="component" value="Unassembled WGS sequence"/>
</dbReference>
<proteinExistence type="predicted"/>